<dbReference type="OrthoDB" id="2129362at2759"/>
<sequence>MEVPPAAISPEKTRAQEDNSLSKICEEMKTWLSGSPAVKCVESADEQTKMKSSKPATAVSSKASSSILVLPKAASDANAESESVTSADMRKLEAATILSNGPSNLPAETEKAMSQLGTRGPTAQDDCGTPVGEQPEEIKSIGSSKSTPHASTLLSDTPLPAPLHIIQAATAVEPGEDVKRRLSWSVSNVCPTEGGHEDGSSSLSSVVDQEADSHIVHLSSVPNAQEKIAHEYNGILLYDPTAEGSNCLIGAWLTKFRGLPSVTVPYENLCNESFVQCVIDTENGEFLPPIPQPETVRDMVDGPCEGYNDIGWRQVNMTSNLYISQEIKSRENAAKTLRMTLEQLDHKPEPIVGTEEEHWPKAKCVIRPAAPEDFAQIAEIINAEAANTCNAQIFQDKLAMADDVCKIFDACVAKSRPFIVAIPAQDDFLDQSKWPKDSDEVYQEFAKYMAAKPKPAAPVAGFAFVSDYRMNLYGAPCLSSRYTGQVRLAVHPDHQRKLYGSALMDRLLLSISPFRRSALDYVWECDDPKDVYQFPVTRNRRQYTQLYFEHFFSQEDLAAYQPGAEFLGKFGFQEIGYFKNAAVRFDDQHHNHWLNMVVWQTDITPTSKIVARPQLSGSAAGKNRKEHSQK</sequence>
<proteinExistence type="predicted"/>
<protein>
    <recommendedName>
        <fullName evidence="4">Acyl-CoA N-acyltransferase</fullName>
    </recommendedName>
</protein>
<accession>A0A0A1V265</accession>
<dbReference type="InterPro" id="IPR016181">
    <property type="entry name" value="Acyl_CoA_acyltransferase"/>
</dbReference>
<dbReference type="AlphaFoldDB" id="A0A0A1V265"/>
<comment type="caution">
    <text evidence="2">The sequence shown here is derived from an EMBL/GenBank/DDBJ whole genome shotgun (WGS) entry which is preliminary data.</text>
</comment>
<evidence type="ECO:0000313" key="2">
    <source>
        <dbReference type="EMBL" id="EXV03920.1"/>
    </source>
</evidence>
<dbReference type="SUPFAM" id="SSF55729">
    <property type="entry name" value="Acyl-CoA N-acyltransferases (Nat)"/>
    <property type="match status" value="1"/>
</dbReference>
<dbReference type="eggNOG" id="ENOG502SV8I">
    <property type="taxonomic scope" value="Eukaryota"/>
</dbReference>
<evidence type="ECO:0008006" key="4">
    <source>
        <dbReference type="Google" id="ProtNLM"/>
    </source>
</evidence>
<dbReference type="CDD" id="cd04301">
    <property type="entry name" value="NAT_SF"/>
    <property type="match status" value="1"/>
</dbReference>
<evidence type="ECO:0000256" key="1">
    <source>
        <dbReference type="SAM" id="MobiDB-lite"/>
    </source>
</evidence>
<reference evidence="2 3" key="1">
    <citation type="submission" date="2014-02" db="EMBL/GenBank/DDBJ databases">
        <title>The genome sequence of the entomopathogenic fungus Metarhizium robertsii ARSEF 2575.</title>
        <authorList>
            <person name="Giuliano Garisto Donzelli B."/>
            <person name="Roe B.A."/>
            <person name="Macmil S.L."/>
            <person name="Krasnoff S.B."/>
            <person name="Gibson D.M."/>
        </authorList>
    </citation>
    <scope>NUCLEOTIDE SEQUENCE [LARGE SCALE GENOMIC DNA]</scope>
    <source>
        <strain evidence="2 3">ARSEF 2575</strain>
    </source>
</reference>
<feature type="compositionally biased region" description="Polar residues" evidence="1">
    <location>
        <begin position="141"/>
        <end position="155"/>
    </location>
</feature>
<dbReference type="HOGENOM" id="CLU_030048_0_0_1"/>
<organism evidence="2 3">
    <name type="scientific">Metarhizium robertsii</name>
    <dbReference type="NCBI Taxonomy" id="568076"/>
    <lineage>
        <taxon>Eukaryota</taxon>
        <taxon>Fungi</taxon>
        <taxon>Dikarya</taxon>
        <taxon>Ascomycota</taxon>
        <taxon>Pezizomycotina</taxon>
        <taxon>Sordariomycetes</taxon>
        <taxon>Hypocreomycetidae</taxon>
        <taxon>Hypocreales</taxon>
        <taxon>Clavicipitaceae</taxon>
        <taxon>Metarhizium</taxon>
    </lineage>
</organism>
<gene>
    <name evidence="2" type="ORF">X797_001589</name>
</gene>
<feature type="compositionally biased region" description="Polar residues" evidence="1">
    <location>
        <begin position="54"/>
        <end position="67"/>
    </location>
</feature>
<dbReference type="Proteomes" id="UP000030151">
    <property type="component" value="Unassembled WGS sequence"/>
</dbReference>
<dbReference type="Gene3D" id="3.40.630.30">
    <property type="match status" value="1"/>
</dbReference>
<feature type="region of interest" description="Disordered" evidence="1">
    <location>
        <begin position="46"/>
        <end position="156"/>
    </location>
</feature>
<name>A0A0A1V265_9HYPO</name>
<dbReference type="EMBL" id="JELW01000002">
    <property type="protein sequence ID" value="EXV03920.1"/>
    <property type="molecule type" value="Genomic_DNA"/>
</dbReference>
<evidence type="ECO:0000313" key="3">
    <source>
        <dbReference type="Proteomes" id="UP000030151"/>
    </source>
</evidence>